<name>Q2CHC2_OCEGH</name>
<dbReference type="GO" id="GO:0003700">
    <property type="term" value="F:DNA-binding transcription factor activity"/>
    <property type="evidence" value="ECO:0007669"/>
    <property type="project" value="InterPro"/>
</dbReference>
<dbReference type="InterPro" id="IPR000524">
    <property type="entry name" value="Tscrpt_reg_HTH_GntR"/>
</dbReference>
<dbReference type="SUPFAM" id="SSF46785">
    <property type="entry name" value="Winged helix' DNA-binding domain"/>
    <property type="match status" value="1"/>
</dbReference>
<dbReference type="HOGENOM" id="CLU_017584_5_1_5"/>
<dbReference type="Pfam" id="PF07729">
    <property type="entry name" value="FCD"/>
    <property type="match status" value="1"/>
</dbReference>
<feature type="domain" description="HTH gntR-type" evidence="5">
    <location>
        <begin position="16"/>
        <end position="83"/>
    </location>
</feature>
<dbReference type="EMBL" id="AAOT01000006">
    <property type="protein sequence ID" value="EAR52117.1"/>
    <property type="molecule type" value="Genomic_DNA"/>
</dbReference>
<evidence type="ECO:0000313" key="6">
    <source>
        <dbReference type="EMBL" id="EAR52117.1"/>
    </source>
</evidence>
<dbReference type="InterPro" id="IPR008920">
    <property type="entry name" value="TF_FadR/GntR_C"/>
</dbReference>
<dbReference type="OrthoDB" id="7620579at2"/>
<dbReference type="InterPro" id="IPR036388">
    <property type="entry name" value="WH-like_DNA-bd_sf"/>
</dbReference>
<dbReference type="Gene3D" id="1.20.120.530">
    <property type="entry name" value="GntR ligand-binding domain-like"/>
    <property type="match status" value="1"/>
</dbReference>
<dbReference type="GO" id="GO:0003677">
    <property type="term" value="F:DNA binding"/>
    <property type="evidence" value="ECO:0007669"/>
    <property type="project" value="UniProtKB-KW"/>
</dbReference>
<keyword evidence="2" id="KW-0238">DNA-binding</keyword>
<proteinExistence type="predicted"/>
<dbReference type="Gene3D" id="1.10.10.10">
    <property type="entry name" value="Winged helix-like DNA-binding domain superfamily/Winged helix DNA-binding domain"/>
    <property type="match status" value="1"/>
</dbReference>
<dbReference type="CDD" id="cd07377">
    <property type="entry name" value="WHTH_GntR"/>
    <property type="match status" value="1"/>
</dbReference>
<dbReference type="SMART" id="SM00895">
    <property type="entry name" value="FCD"/>
    <property type="match status" value="1"/>
</dbReference>
<reference evidence="6 7" key="1">
    <citation type="journal article" date="2010" name="J. Bacteriol.">
        <title>Genome sequences of Oceanicola granulosus HTCC2516(T) and Oceanicola batsensis HTCC2597(TDelta).</title>
        <authorList>
            <person name="Thrash J.C."/>
            <person name="Cho J.C."/>
            <person name="Vergin K.L."/>
            <person name="Giovannoni S.J."/>
        </authorList>
    </citation>
    <scope>NUCLEOTIDE SEQUENCE [LARGE SCALE GENOMIC DNA]</scope>
    <source>
        <strain evidence="7">ATCC BAA-861 / DSM 15982 / KCTC 12143 / HTCC2516</strain>
    </source>
</reference>
<dbReference type="AlphaFoldDB" id="Q2CHC2"/>
<dbReference type="SUPFAM" id="SSF48008">
    <property type="entry name" value="GntR ligand-binding domain-like"/>
    <property type="match status" value="1"/>
</dbReference>
<organism evidence="6 7">
    <name type="scientific">Oceanicola granulosus (strain ATCC BAA-861 / DSM 15982 / KCTC 12143 / HTCC2516)</name>
    <dbReference type="NCBI Taxonomy" id="314256"/>
    <lineage>
        <taxon>Bacteria</taxon>
        <taxon>Pseudomonadati</taxon>
        <taxon>Pseudomonadota</taxon>
        <taxon>Alphaproteobacteria</taxon>
        <taxon>Rhodobacterales</taxon>
        <taxon>Roseobacteraceae</taxon>
        <taxon>Oceanicola</taxon>
    </lineage>
</organism>
<evidence type="ECO:0000313" key="7">
    <source>
        <dbReference type="Proteomes" id="UP000003635"/>
    </source>
</evidence>
<dbReference type="Proteomes" id="UP000003635">
    <property type="component" value="Unassembled WGS sequence"/>
</dbReference>
<keyword evidence="1" id="KW-0805">Transcription regulation</keyword>
<dbReference type="eggNOG" id="COG1802">
    <property type="taxonomic scope" value="Bacteria"/>
</dbReference>
<dbReference type="InterPro" id="IPR036390">
    <property type="entry name" value="WH_DNA-bd_sf"/>
</dbReference>
<dbReference type="PANTHER" id="PTHR43537">
    <property type="entry name" value="TRANSCRIPTIONAL REGULATOR, GNTR FAMILY"/>
    <property type="match status" value="1"/>
</dbReference>
<dbReference type="InterPro" id="IPR011711">
    <property type="entry name" value="GntR_C"/>
</dbReference>
<protein>
    <submittedName>
        <fullName evidence="6">Putative transcriptional regulator, GntR family protein</fullName>
    </submittedName>
</protein>
<dbReference type="RefSeq" id="WP_007257035.1">
    <property type="nucleotide sequence ID" value="NZ_CH724110.1"/>
</dbReference>
<dbReference type="STRING" id="314256.OG2516_18670"/>
<gene>
    <name evidence="6" type="ORF">OG2516_18670</name>
</gene>
<feature type="region of interest" description="Disordered" evidence="4">
    <location>
        <begin position="224"/>
        <end position="246"/>
    </location>
</feature>
<keyword evidence="3" id="KW-0804">Transcription</keyword>
<evidence type="ECO:0000256" key="1">
    <source>
        <dbReference type="ARBA" id="ARBA00023015"/>
    </source>
</evidence>
<comment type="caution">
    <text evidence="6">The sequence shown here is derived from an EMBL/GenBank/DDBJ whole genome shotgun (WGS) entry which is preliminary data.</text>
</comment>
<dbReference type="Pfam" id="PF00392">
    <property type="entry name" value="GntR"/>
    <property type="match status" value="1"/>
</dbReference>
<dbReference type="SMART" id="SM00345">
    <property type="entry name" value="HTH_GNTR"/>
    <property type="match status" value="1"/>
</dbReference>
<evidence type="ECO:0000256" key="3">
    <source>
        <dbReference type="ARBA" id="ARBA00023163"/>
    </source>
</evidence>
<evidence type="ECO:0000259" key="5">
    <source>
        <dbReference type="PROSITE" id="PS50949"/>
    </source>
</evidence>
<evidence type="ECO:0000256" key="4">
    <source>
        <dbReference type="SAM" id="MobiDB-lite"/>
    </source>
</evidence>
<sequence>MKKPHLASNHAARPKGALHQQTTDRLREMIVSGELKPGERLREAHYCEELNVSRTPFREAVRTLMAEGLIEQLPNHSAVVAGLDVDDLKELYEVVAALEALAGELACQMATRKDISDIVSIHSQMLDCYERRERSAYLKLNHEIHKRVVEISGNRTLLASWQALVPKVERARAMANLDEGRWLAAVTEHSRMLSALASGDGAALADLTRQHFANGLPYSQAQLQGDGAAHPGARSAILHPKTPDRG</sequence>
<dbReference type="PANTHER" id="PTHR43537:SF50">
    <property type="entry name" value="TRANSCRIPTIONAL REGULATORY PROTEIN"/>
    <property type="match status" value="1"/>
</dbReference>
<dbReference type="PROSITE" id="PS50949">
    <property type="entry name" value="HTH_GNTR"/>
    <property type="match status" value="1"/>
</dbReference>
<evidence type="ECO:0000256" key="2">
    <source>
        <dbReference type="ARBA" id="ARBA00023125"/>
    </source>
</evidence>
<keyword evidence="7" id="KW-1185">Reference proteome</keyword>
<accession>Q2CHC2</accession>
<feature type="region of interest" description="Disordered" evidence="4">
    <location>
        <begin position="1"/>
        <end position="23"/>
    </location>
</feature>